<dbReference type="OrthoDB" id="9759366at2"/>
<keyword evidence="6" id="KW-0511">Multifunctional enzyme</keyword>
<evidence type="ECO:0000313" key="8">
    <source>
        <dbReference type="Proteomes" id="UP000187266"/>
    </source>
</evidence>
<dbReference type="EMBL" id="CP019124">
    <property type="protein sequence ID" value="APX88471.1"/>
    <property type="molecule type" value="Genomic_DNA"/>
</dbReference>
<dbReference type="PANTHER" id="PTHR30621">
    <property type="entry name" value="GLUTAMINE SYNTHETASE ADENYLYLTRANSFERASE"/>
    <property type="match status" value="1"/>
</dbReference>
<dbReference type="PANTHER" id="PTHR30621:SF0">
    <property type="entry name" value="BIFUNCTIONAL GLUTAMINE SYNTHETASE ADENYLYLTRANSFERASE_ADENYLYL-REMOVING ENZYME"/>
    <property type="match status" value="1"/>
</dbReference>
<evidence type="ECO:0000256" key="2">
    <source>
        <dbReference type="ARBA" id="ARBA00022695"/>
    </source>
</evidence>
<evidence type="ECO:0000256" key="3">
    <source>
        <dbReference type="ARBA" id="ARBA00022741"/>
    </source>
</evidence>
<dbReference type="Proteomes" id="UP000187266">
    <property type="component" value="Chromosome"/>
</dbReference>
<dbReference type="GO" id="GO:0005524">
    <property type="term" value="F:ATP binding"/>
    <property type="evidence" value="ECO:0007669"/>
    <property type="project" value="UniProtKB-KW"/>
</dbReference>
<dbReference type="Pfam" id="PF08335">
    <property type="entry name" value="GlnD_UR_UTase"/>
    <property type="match status" value="2"/>
</dbReference>
<accession>A0A2M9DH04</accession>
<organism evidence="7 8">
    <name type="scientific">Brevirhabdus pacifica</name>
    <dbReference type="NCBI Taxonomy" id="1267768"/>
    <lineage>
        <taxon>Bacteria</taxon>
        <taxon>Pseudomonadati</taxon>
        <taxon>Pseudomonadota</taxon>
        <taxon>Alphaproteobacteria</taxon>
        <taxon>Rhodobacterales</taxon>
        <taxon>Paracoccaceae</taxon>
        <taxon>Brevirhabdus</taxon>
    </lineage>
</organism>
<sequence length="944" mass="102546">MDFASRITRNPIPHDPDRGADVAGHFTHLAPELTGLIGGAAGCSPYLAGLLTREAEWLSEVLQMPPQAARRALMDGFAGLEGAGTAEGLRRLKGRMAVLVALADLGGIWDLEQVTGTLTEFADRAVQVAIDHFLAAEIRRGKLPGMTEDDLTTSAGLLVLAMGKMGAGELNYSSDIDLICLFDESRYGAEAGEARAVLIRVVRRMAGMLSDLTDAGYVFRTDLRLRPDPSVTPVCLSMDAAERYYESEGRTWERAAYIKARAAAGDLAAGQRFLDILRPFVWRRHLDFVAIQDAHDMRLRIRAHKGLSGRIALEGHDMKLGVGGIREIEFFTQTHQLISGGRDADLRVRGTVEGLARLAEKGWIEQGERELLAERYAQHREVEHRLQMLNDAQTHQLPRSPEGFDRLARFMGEGDTAAFRARLEERLGDVARLMEPFFAPDAPAVPMPDEVAPEMAEIIDRWPGYPALRSERAVETFGRLRPGIIDRLNRSARPQEALIQFDQFLKGLPAGVQLFALFDANRHLVDLLIDICATAPGLASHLSRNPGVLDAVLGGSFFEEWPGAEALGSELSARLAGIGDYEDQLVETRRWSQEWHFRIGVHHLRGLVDAETAGRQYADLARAVLTGLWPAIGAEFARRHGPAPGRGAVVLGMGSLGAGSLNAASDLDLIVIYDADGVEASDGRRPLAARTYYARLTQALVTALSARMAGGQLYEVDMRLRPSGRQGPVATSLASFTTYQSEEAWTWEHLALTRAVVVAGAPDLAAETEVFRRTLLAGPRDREKILADWADMRRRLAEAKPARGPWDVKSGPGGLQDIELAAQAATLLAGGAETTLQGQLDQAVAAGIITEATANGLDHAHALQTRVNQGMRLLGRNEVGPEGLGRGAQDFLLRETGEESMDRLVALVESCKAEAAALIEGAFGIRPGPDRAPAANAEDRETEN</sequence>
<name>A0A1U7DET5_9RHOB</name>
<keyword evidence="5" id="KW-0460">Magnesium</keyword>
<keyword evidence="4" id="KW-0067">ATP-binding</keyword>
<gene>
    <name evidence="7" type="ORF">BV394_00950</name>
</gene>
<evidence type="ECO:0000256" key="5">
    <source>
        <dbReference type="ARBA" id="ARBA00022842"/>
    </source>
</evidence>
<dbReference type="InterPro" id="IPR023057">
    <property type="entry name" value="GlnE"/>
</dbReference>
<keyword evidence="3" id="KW-0547">Nucleotide-binding</keyword>
<evidence type="ECO:0000256" key="4">
    <source>
        <dbReference type="ARBA" id="ARBA00022840"/>
    </source>
</evidence>
<reference evidence="7 8" key="1">
    <citation type="submission" date="2017-01" db="EMBL/GenBank/DDBJ databases">
        <title>Genomic analysis of Xuhuaishuia manganoxidans DY6-4.</title>
        <authorList>
            <person name="Wang X."/>
        </authorList>
    </citation>
    <scope>NUCLEOTIDE SEQUENCE [LARGE SCALE GENOMIC DNA]</scope>
    <source>
        <strain evidence="7 8">DY6-4</strain>
    </source>
</reference>
<dbReference type="GO" id="GO:0008882">
    <property type="term" value="F:[glutamate-ammonia-ligase] adenylyltransferase activity"/>
    <property type="evidence" value="ECO:0007669"/>
    <property type="project" value="InterPro"/>
</dbReference>
<accession>A0A1U7DET5</accession>
<evidence type="ECO:0000313" key="7">
    <source>
        <dbReference type="EMBL" id="APX88471.1"/>
    </source>
</evidence>
<dbReference type="AlphaFoldDB" id="A0A1U7DET5"/>
<dbReference type="Pfam" id="PF03710">
    <property type="entry name" value="GlnE"/>
    <property type="match status" value="2"/>
</dbReference>
<dbReference type="GO" id="GO:0000820">
    <property type="term" value="P:regulation of glutamine family amino acid metabolic process"/>
    <property type="evidence" value="ECO:0007669"/>
    <property type="project" value="TreeGrafter"/>
</dbReference>
<dbReference type="SUPFAM" id="SSF81593">
    <property type="entry name" value="Nucleotidyltransferase substrate binding subunit/domain"/>
    <property type="match status" value="2"/>
</dbReference>
<evidence type="ECO:0000256" key="6">
    <source>
        <dbReference type="ARBA" id="ARBA00023268"/>
    </source>
</evidence>
<dbReference type="GO" id="GO:0005829">
    <property type="term" value="C:cytosol"/>
    <property type="evidence" value="ECO:0007669"/>
    <property type="project" value="TreeGrafter"/>
</dbReference>
<dbReference type="Gene3D" id="1.20.120.330">
    <property type="entry name" value="Nucleotidyltransferases domain 2"/>
    <property type="match status" value="2"/>
</dbReference>
<dbReference type="CDD" id="cd05401">
    <property type="entry name" value="NT_GlnE_GlnD_like"/>
    <property type="match status" value="2"/>
</dbReference>
<dbReference type="RefSeq" id="WP_076978495.1">
    <property type="nucleotide sequence ID" value="NZ_CP019124.1"/>
</dbReference>
<proteinExistence type="predicted"/>
<dbReference type="Gene3D" id="3.30.460.10">
    <property type="entry name" value="Beta Polymerase, domain 2"/>
    <property type="match status" value="2"/>
</dbReference>
<keyword evidence="1" id="KW-0808">Transferase</keyword>
<dbReference type="InterPro" id="IPR043519">
    <property type="entry name" value="NT_sf"/>
</dbReference>
<evidence type="ECO:0000256" key="1">
    <source>
        <dbReference type="ARBA" id="ARBA00022679"/>
    </source>
</evidence>
<keyword evidence="8" id="KW-1185">Reference proteome</keyword>
<keyword evidence="2 7" id="KW-0548">Nucleotidyltransferase</keyword>
<dbReference type="SUPFAM" id="SSF81301">
    <property type="entry name" value="Nucleotidyltransferase"/>
    <property type="match status" value="2"/>
</dbReference>
<dbReference type="STRING" id="1267768.BV394_00950"/>
<dbReference type="InterPro" id="IPR005190">
    <property type="entry name" value="GlnE_rpt_dom"/>
</dbReference>
<protein>
    <submittedName>
        <fullName evidence="7">Glutamine-synthetase adenylyltransferase</fullName>
    </submittedName>
</protein>
<dbReference type="InterPro" id="IPR013546">
    <property type="entry name" value="PII_UdlTrfase/GS_AdlTrfase"/>
</dbReference>